<evidence type="ECO:0000256" key="3">
    <source>
        <dbReference type="PROSITE-ProRule" id="PRU00169"/>
    </source>
</evidence>
<reference evidence="6 7" key="1">
    <citation type="submission" date="2021-03" db="EMBL/GenBank/DDBJ databases">
        <authorList>
            <person name="Grouzdev D.S."/>
        </authorList>
    </citation>
    <scope>NUCLEOTIDE SEQUENCE [LARGE SCALE GENOMIC DNA]</scope>
    <source>
        <strain evidence="6 7">M50-1</strain>
    </source>
</reference>
<dbReference type="PROSITE" id="PS50110">
    <property type="entry name" value="RESPONSE_REGULATORY"/>
    <property type="match status" value="1"/>
</dbReference>
<sequence>MTIKHQIRIVTVDPQSIYRAGIRHILSALPNIAVVGETGFAADAFMLCERHRPTLLLLDLTMPGALDLLRELQQQQLPVRVVVLTERVEAMLLPAALQYGITAYLLKHVDAFELAQALRNAANGVLTLAPEVAALLADDDQQQVADPDRLSEREQAVFALLLYGLSNDAIAERLYISRTTVKFHLRNIYGKLGVRTRVEAISKSYRQYHATGTSLHDRLPPLSRQPLKLLMKGI</sequence>
<name>A0ABS4DDN5_9CHLR</name>
<proteinExistence type="predicted"/>
<dbReference type="SMART" id="SM00448">
    <property type="entry name" value="REC"/>
    <property type="match status" value="1"/>
</dbReference>
<dbReference type="CDD" id="cd06170">
    <property type="entry name" value="LuxR_C_like"/>
    <property type="match status" value="1"/>
</dbReference>
<keyword evidence="1 3" id="KW-0597">Phosphoprotein</keyword>
<evidence type="ECO:0000256" key="1">
    <source>
        <dbReference type="ARBA" id="ARBA00022553"/>
    </source>
</evidence>
<dbReference type="PANTHER" id="PTHR43214">
    <property type="entry name" value="TWO-COMPONENT RESPONSE REGULATOR"/>
    <property type="match status" value="1"/>
</dbReference>
<evidence type="ECO:0000259" key="5">
    <source>
        <dbReference type="PROSITE" id="PS50110"/>
    </source>
</evidence>
<feature type="domain" description="Response regulatory" evidence="5">
    <location>
        <begin position="8"/>
        <end position="122"/>
    </location>
</feature>
<dbReference type="Pfam" id="PF00072">
    <property type="entry name" value="Response_reg"/>
    <property type="match status" value="1"/>
</dbReference>
<dbReference type="RefSeq" id="WP_135479737.1">
    <property type="nucleotide sequence ID" value="NZ_SIJK02000036.1"/>
</dbReference>
<dbReference type="SUPFAM" id="SSF52172">
    <property type="entry name" value="CheY-like"/>
    <property type="match status" value="1"/>
</dbReference>
<dbReference type="Gene3D" id="3.40.50.2300">
    <property type="match status" value="1"/>
</dbReference>
<dbReference type="InterPro" id="IPR058245">
    <property type="entry name" value="NreC/VraR/RcsB-like_REC"/>
</dbReference>
<keyword evidence="2" id="KW-0238">DNA-binding</keyword>
<feature type="domain" description="HTH luxR-type" evidence="4">
    <location>
        <begin position="143"/>
        <end position="208"/>
    </location>
</feature>
<accession>A0ABS4DDN5</accession>
<evidence type="ECO:0000313" key="6">
    <source>
        <dbReference type="EMBL" id="MBP1467545.1"/>
    </source>
</evidence>
<dbReference type="InterPro" id="IPR039420">
    <property type="entry name" value="WalR-like"/>
</dbReference>
<dbReference type="InterPro" id="IPR000792">
    <property type="entry name" value="Tscrpt_reg_LuxR_C"/>
</dbReference>
<dbReference type="PROSITE" id="PS00622">
    <property type="entry name" value="HTH_LUXR_1"/>
    <property type="match status" value="1"/>
</dbReference>
<evidence type="ECO:0000313" key="7">
    <source>
        <dbReference type="Proteomes" id="UP001193081"/>
    </source>
</evidence>
<comment type="caution">
    <text evidence="6">The sequence shown here is derived from an EMBL/GenBank/DDBJ whole genome shotgun (WGS) entry which is preliminary data.</text>
</comment>
<dbReference type="PRINTS" id="PR00038">
    <property type="entry name" value="HTHLUXR"/>
</dbReference>
<dbReference type="InterPro" id="IPR016032">
    <property type="entry name" value="Sig_transdc_resp-reg_C-effctor"/>
</dbReference>
<keyword evidence="7" id="KW-1185">Reference proteome</keyword>
<dbReference type="InterPro" id="IPR001789">
    <property type="entry name" value="Sig_transdc_resp-reg_receiver"/>
</dbReference>
<organism evidence="6 7">
    <name type="scientific">Candidatus Chloroploca mongolica</name>
    <dbReference type="NCBI Taxonomy" id="2528176"/>
    <lineage>
        <taxon>Bacteria</taxon>
        <taxon>Bacillati</taxon>
        <taxon>Chloroflexota</taxon>
        <taxon>Chloroflexia</taxon>
        <taxon>Chloroflexales</taxon>
        <taxon>Chloroflexineae</taxon>
        <taxon>Oscillochloridaceae</taxon>
        <taxon>Candidatus Chloroploca</taxon>
    </lineage>
</organism>
<feature type="modified residue" description="4-aspartylphosphate" evidence="3">
    <location>
        <position position="59"/>
    </location>
</feature>
<dbReference type="PANTHER" id="PTHR43214:SF43">
    <property type="entry name" value="TWO-COMPONENT RESPONSE REGULATOR"/>
    <property type="match status" value="1"/>
</dbReference>
<dbReference type="Proteomes" id="UP001193081">
    <property type="component" value="Unassembled WGS sequence"/>
</dbReference>
<dbReference type="CDD" id="cd17535">
    <property type="entry name" value="REC_NarL-like"/>
    <property type="match status" value="1"/>
</dbReference>
<dbReference type="SUPFAM" id="SSF46894">
    <property type="entry name" value="C-terminal effector domain of the bipartite response regulators"/>
    <property type="match status" value="1"/>
</dbReference>
<dbReference type="SMART" id="SM00421">
    <property type="entry name" value="HTH_LUXR"/>
    <property type="match status" value="1"/>
</dbReference>
<dbReference type="PROSITE" id="PS50043">
    <property type="entry name" value="HTH_LUXR_2"/>
    <property type="match status" value="1"/>
</dbReference>
<gene>
    <name evidence="6" type="ORF">EYB53_017665</name>
</gene>
<dbReference type="Pfam" id="PF00196">
    <property type="entry name" value="GerE"/>
    <property type="match status" value="1"/>
</dbReference>
<dbReference type="EMBL" id="SIJK02000036">
    <property type="protein sequence ID" value="MBP1467545.1"/>
    <property type="molecule type" value="Genomic_DNA"/>
</dbReference>
<evidence type="ECO:0000259" key="4">
    <source>
        <dbReference type="PROSITE" id="PS50043"/>
    </source>
</evidence>
<evidence type="ECO:0000256" key="2">
    <source>
        <dbReference type="ARBA" id="ARBA00023125"/>
    </source>
</evidence>
<protein>
    <submittedName>
        <fullName evidence="6">Response regulator transcription factor</fullName>
    </submittedName>
</protein>
<dbReference type="InterPro" id="IPR011006">
    <property type="entry name" value="CheY-like_superfamily"/>
</dbReference>